<evidence type="ECO:0000259" key="6">
    <source>
        <dbReference type="Pfam" id="PF00535"/>
    </source>
</evidence>
<proteinExistence type="predicted"/>
<gene>
    <name evidence="7" type="ORF">GCM10010831_08880</name>
</gene>
<dbReference type="InterPro" id="IPR001173">
    <property type="entry name" value="Glyco_trans_2-like"/>
</dbReference>
<organism evidence="7 8">
    <name type="scientific">Psychroflexus salis</name>
    <dbReference type="NCBI Taxonomy" id="1526574"/>
    <lineage>
        <taxon>Bacteria</taxon>
        <taxon>Pseudomonadati</taxon>
        <taxon>Bacteroidota</taxon>
        <taxon>Flavobacteriia</taxon>
        <taxon>Flavobacteriales</taxon>
        <taxon>Flavobacteriaceae</taxon>
        <taxon>Psychroflexus</taxon>
    </lineage>
</organism>
<evidence type="ECO:0000313" key="7">
    <source>
        <dbReference type="EMBL" id="GGE09567.1"/>
    </source>
</evidence>
<dbReference type="CDD" id="cd02522">
    <property type="entry name" value="GT_2_like_a"/>
    <property type="match status" value="1"/>
</dbReference>
<dbReference type="SUPFAM" id="SSF53448">
    <property type="entry name" value="Nucleotide-diphospho-sugar transferases"/>
    <property type="match status" value="1"/>
</dbReference>
<dbReference type="PANTHER" id="PTHR43646:SF2">
    <property type="entry name" value="GLYCOSYLTRANSFERASE 2-LIKE DOMAIN-CONTAINING PROTEIN"/>
    <property type="match status" value="1"/>
</dbReference>
<name>A0A916ZQS5_9FLAO</name>
<dbReference type="RefSeq" id="WP_188405602.1">
    <property type="nucleotide sequence ID" value="NZ_BMGL01000004.1"/>
</dbReference>
<dbReference type="Proteomes" id="UP000599688">
    <property type="component" value="Unassembled WGS sequence"/>
</dbReference>
<dbReference type="Gene3D" id="3.90.550.10">
    <property type="entry name" value="Spore Coat Polysaccharide Biosynthesis Protein SpsA, Chain A"/>
    <property type="match status" value="1"/>
</dbReference>
<keyword evidence="5" id="KW-0472">Membrane</keyword>
<keyword evidence="3" id="KW-0328">Glycosyltransferase</keyword>
<keyword evidence="8" id="KW-1185">Reference proteome</keyword>
<sequence>MISIIIPVYNEAKIIKSQLLLLQQKLSKHNYVREIIVVDGGSTDQTFQIASTLDFIKLIKAKKGRAKQMNTAAKIANEKVLYFLHIDSTPPKDFDYYIAHQIQQKKYAGCFCMKFDSAHPWLMLMSWFTKLNHKACRGGDQSLFITKKLFNEVGRYNETYQIYEDNILIGKLYNKKQFTVIQKWITASPRLYRKLGVWKLQWIYLMIYFKKWRGAKPDEIYSYFQSKLK</sequence>
<dbReference type="GO" id="GO:0016757">
    <property type="term" value="F:glycosyltransferase activity"/>
    <property type="evidence" value="ECO:0007669"/>
    <property type="project" value="UniProtKB-KW"/>
</dbReference>
<dbReference type="PANTHER" id="PTHR43646">
    <property type="entry name" value="GLYCOSYLTRANSFERASE"/>
    <property type="match status" value="1"/>
</dbReference>
<comment type="subcellular location">
    <subcellularLocation>
        <location evidence="1">Cell membrane</location>
    </subcellularLocation>
</comment>
<dbReference type="InterPro" id="IPR026461">
    <property type="entry name" value="Trfase_2_rSAM/seldom_assoc"/>
</dbReference>
<feature type="domain" description="Glycosyltransferase 2-like" evidence="6">
    <location>
        <begin position="3"/>
        <end position="118"/>
    </location>
</feature>
<dbReference type="Pfam" id="PF00535">
    <property type="entry name" value="Glycos_transf_2"/>
    <property type="match status" value="1"/>
</dbReference>
<protein>
    <submittedName>
        <fullName evidence="7">Glycosyl hydrolase</fullName>
    </submittedName>
</protein>
<keyword evidence="7" id="KW-0378">Hydrolase</keyword>
<evidence type="ECO:0000256" key="2">
    <source>
        <dbReference type="ARBA" id="ARBA00022475"/>
    </source>
</evidence>
<dbReference type="EMBL" id="BMGL01000004">
    <property type="protein sequence ID" value="GGE09567.1"/>
    <property type="molecule type" value="Genomic_DNA"/>
</dbReference>
<dbReference type="NCBIfam" id="TIGR04283">
    <property type="entry name" value="glyco_like_mftF"/>
    <property type="match status" value="1"/>
</dbReference>
<dbReference type="AlphaFoldDB" id="A0A916ZQS5"/>
<comment type="caution">
    <text evidence="7">The sequence shown here is derived from an EMBL/GenBank/DDBJ whole genome shotgun (WGS) entry which is preliminary data.</text>
</comment>
<evidence type="ECO:0000256" key="3">
    <source>
        <dbReference type="ARBA" id="ARBA00022676"/>
    </source>
</evidence>
<evidence type="ECO:0000256" key="4">
    <source>
        <dbReference type="ARBA" id="ARBA00022679"/>
    </source>
</evidence>
<dbReference type="InterPro" id="IPR029044">
    <property type="entry name" value="Nucleotide-diphossugar_trans"/>
</dbReference>
<dbReference type="GO" id="GO:0005886">
    <property type="term" value="C:plasma membrane"/>
    <property type="evidence" value="ECO:0007669"/>
    <property type="project" value="UniProtKB-SubCell"/>
</dbReference>
<dbReference type="GO" id="GO:0016787">
    <property type="term" value="F:hydrolase activity"/>
    <property type="evidence" value="ECO:0007669"/>
    <property type="project" value="UniProtKB-KW"/>
</dbReference>
<keyword evidence="4" id="KW-0808">Transferase</keyword>
<keyword evidence="2" id="KW-1003">Cell membrane</keyword>
<evidence type="ECO:0000256" key="5">
    <source>
        <dbReference type="ARBA" id="ARBA00023136"/>
    </source>
</evidence>
<reference evidence="7 8" key="1">
    <citation type="journal article" date="2014" name="Int. J. Syst. Evol. Microbiol.">
        <title>Complete genome sequence of Corynebacterium casei LMG S-19264T (=DSM 44701T), isolated from a smear-ripened cheese.</title>
        <authorList>
            <consortium name="US DOE Joint Genome Institute (JGI-PGF)"/>
            <person name="Walter F."/>
            <person name="Albersmeier A."/>
            <person name="Kalinowski J."/>
            <person name="Ruckert C."/>
        </authorList>
    </citation>
    <scope>NUCLEOTIDE SEQUENCE [LARGE SCALE GENOMIC DNA]</scope>
    <source>
        <strain evidence="7 8">CGMCC 1.12925</strain>
    </source>
</reference>
<evidence type="ECO:0000313" key="8">
    <source>
        <dbReference type="Proteomes" id="UP000599688"/>
    </source>
</evidence>
<evidence type="ECO:0000256" key="1">
    <source>
        <dbReference type="ARBA" id="ARBA00004236"/>
    </source>
</evidence>
<accession>A0A916ZQS5</accession>